<keyword evidence="1" id="KW-0472">Membrane</keyword>
<gene>
    <name evidence="3" type="ORF">EV186_1011152</name>
</gene>
<sequence length="728" mass="75489">MDTGRDGAEDVKSRAGRLVLLLCAGAFAVLGAPSPALAQPQPQDPIRLRLTIGELSPRVITSGSSSLTVTGKITNIGDRRIDDLQVRVQRGQPETSEQQMREALGHNQPTEAGQSAFTPVAPALQPGQSANLTITVPITGQDGTGLGIDQPGVYPLLVNINGKPEFGGTARLATSGLLLPVLGVPGKNTKAPSRPSKVSLLWPLIDDYPRVVRTEGDKVVLSDDALATSLAAGGRLYELLGQLDSATSTDPDLQSSVCVAIDPDLVETARAMAGGYLVAGKDGRTHQGTGATAADIWVDRLRSLVTGNQCVLALPYADVDLAALSRAGAVDIEQLALSGSAVVQGILGVTPQPGLYWPDRGTLDQRTLADLAANGPVTVLADPAKVQRSSGPAPWTVGATGSSTTAVPVDGLLGSALTNRTSVQDALAVLAYRTLFDGTGGDHLLIAPPRHWAMPANELEVWLDQLGSWFAGSFAEPESLADLVHGPAGGTAAGLEYSPADQAAEIPRSVTKELVRVDNTQRDLVNAMHEDPASKVVPGSLIQPLKFGLVRATSTGWRGHVAMAKARVAGVRTQLSGMIGKVSVQAPGPPISLGSQNAPLPVIVTNRLPVAMAVQIKLSDVPGLQAAPVPVRMVPAGSNVTVFAESKVLRSGRFTVDVSLSTPSGDTVLGSTARLELNSTSYGTITIVVTGIAGGALVLLSGRRIYRRIRTARAGAATAPEPQGEARR</sequence>
<dbReference type="EMBL" id="SNXZ01000001">
    <property type="protein sequence ID" value="TDQ05184.1"/>
    <property type="molecule type" value="Genomic_DNA"/>
</dbReference>
<keyword evidence="1" id="KW-0812">Transmembrane</keyword>
<evidence type="ECO:0008006" key="5">
    <source>
        <dbReference type="Google" id="ProtNLM"/>
    </source>
</evidence>
<feature type="chain" id="PRO_5020956352" description="Glycoprotein" evidence="2">
    <location>
        <begin position="39"/>
        <end position="728"/>
    </location>
</feature>
<name>A0A4R6SMM1_LABRH</name>
<keyword evidence="1" id="KW-1133">Transmembrane helix</keyword>
<evidence type="ECO:0000313" key="3">
    <source>
        <dbReference type="EMBL" id="TDQ05184.1"/>
    </source>
</evidence>
<comment type="caution">
    <text evidence="3">The sequence shown here is derived from an EMBL/GenBank/DDBJ whole genome shotgun (WGS) entry which is preliminary data.</text>
</comment>
<organism evidence="3 4">
    <name type="scientific">Labedaea rhizosphaerae</name>
    <dbReference type="NCBI Taxonomy" id="598644"/>
    <lineage>
        <taxon>Bacteria</taxon>
        <taxon>Bacillati</taxon>
        <taxon>Actinomycetota</taxon>
        <taxon>Actinomycetes</taxon>
        <taxon>Pseudonocardiales</taxon>
        <taxon>Pseudonocardiaceae</taxon>
        <taxon>Labedaea</taxon>
    </lineage>
</organism>
<dbReference type="AlphaFoldDB" id="A0A4R6SMM1"/>
<evidence type="ECO:0000256" key="2">
    <source>
        <dbReference type="SAM" id="SignalP"/>
    </source>
</evidence>
<proteinExistence type="predicted"/>
<feature type="transmembrane region" description="Helical" evidence="1">
    <location>
        <begin position="681"/>
        <end position="700"/>
    </location>
</feature>
<dbReference type="Pfam" id="PF19516">
    <property type="entry name" value="DUF6049"/>
    <property type="match status" value="1"/>
</dbReference>
<accession>A0A4R6SMM1</accession>
<keyword evidence="4" id="KW-1185">Reference proteome</keyword>
<keyword evidence="2" id="KW-0732">Signal</keyword>
<dbReference type="Proteomes" id="UP000295444">
    <property type="component" value="Unassembled WGS sequence"/>
</dbReference>
<reference evidence="3 4" key="1">
    <citation type="submission" date="2019-03" db="EMBL/GenBank/DDBJ databases">
        <title>Genomic Encyclopedia of Type Strains, Phase IV (KMG-IV): sequencing the most valuable type-strain genomes for metagenomic binning, comparative biology and taxonomic classification.</title>
        <authorList>
            <person name="Goeker M."/>
        </authorList>
    </citation>
    <scope>NUCLEOTIDE SEQUENCE [LARGE SCALE GENOMIC DNA]</scope>
    <source>
        <strain evidence="3 4">DSM 45361</strain>
    </source>
</reference>
<feature type="signal peptide" evidence="2">
    <location>
        <begin position="1"/>
        <end position="38"/>
    </location>
</feature>
<dbReference type="InterPro" id="IPR046112">
    <property type="entry name" value="DUF6049"/>
</dbReference>
<evidence type="ECO:0000313" key="4">
    <source>
        <dbReference type="Proteomes" id="UP000295444"/>
    </source>
</evidence>
<evidence type="ECO:0000256" key="1">
    <source>
        <dbReference type="SAM" id="Phobius"/>
    </source>
</evidence>
<protein>
    <recommendedName>
        <fullName evidence="5">Glycoprotein</fullName>
    </recommendedName>
</protein>